<gene>
    <name evidence="8" type="ORF">AJ80_05073</name>
</gene>
<feature type="transmembrane region" description="Helical" evidence="6">
    <location>
        <begin position="267"/>
        <end position="291"/>
    </location>
</feature>
<feature type="transmembrane region" description="Helical" evidence="6">
    <location>
        <begin position="63"/>
        <end position="85"/>
    </location>
</feature>
<evidence type="ECO:0000259" key="7">
    <source>
        <dbReference type="Pfam" id="PF20684"/>
    </source>
</evidence>
<protein>
    <recommendedName>
        <fullName evidence="7">Rhodopsin domain-containing protein</fullName>
    </recommendedName>
</protein>
<evidence type="ECO:0000256" key="1">
    <source>
        <dbReference type="ARBA" id="ARBA00004141"/>
    </source>
</evidence>
<dbReference type="EMBL" id="PDNA01000071">
    <property type="protein sequence ID" value="PGH16758.1"/>
    <property type="molecule type" value="Genomic_DNA"/>
</dbReference>
<feature type="transmembrane region" description="Helical" evidence="6">
    <location>
        <begin position="105"/>
        <end position="131"/>
    </location>
</feature>
<dbReference type="PANTHER" id="PTHR33048">
    <property type="entry name" value="PTH11-LIKE INTEGRAL MEMBRANE PROTEIN (AFU_ORTHOLOGUE AFUA_5G11245)"/>
    <property type="match status" value="1"/>
</dbReference>
<reference evidence="8 9" key="1">
    <citation type="submission" date="2017-10" db="EMBL/GenBank/DDBJ databases">
        <title>Comparative genomics in systemic dimorphic fungi from Ajellomycetaceae.</title>
        <authorList>
            <person name="Munoz J.F."/>
            <person name="Mcewen J.G."/>
            <person name="Clay O.K."/>
            <person name="Cuomo C.A."/>
        </authorList>
    </citation>
    <scope>NUCLEOTIDE SEQUENCE [LARGE SCALE GENOMIC DNA]</scope>
    <source>
        <strain evidence="8 9">UAMH7299</strain>
    </source>
</reference>
<dbReference type="OrthoDB" id="444631at2759"/>
<name>A0A2B7Y761_POLH7</name>
<keyword evidence="4 6" id="KW-0472">Membrane</keyword>
<feature type="domain" description="Rhodopsin" evidence="7">
    <location>
        <begin position="47"/>
        <end position="292"/>
    </location>
</feature>
<evidence type="ECO:0000256" key="5">
    <source>
        <dbReference type="ARBA" id="ARBA00038359"/>
    </source>
</evidence>
<comment type="similarity">
    <text evidence="5">Belongs to the SAT4 family.</text>
</comment>
<comment type="caution">
    <text evidence="8">The sequence shown here is derived from an EMBL/GenBank/DDBJ whole genome shotgun (WGS) entry which is preliminary data.</text>
</comment>
<dbReference type="GO" id="GO:0016020">
    <property type="term" value="C:membrane"/>
    <property type="evidence" value="ECO:0007669"/>
    <property type="project" value="UniProtKB-SubCell"/>
</dbReference>
<evidence type="ECO:0000313" key="8">
    <source>
        <dbReference type="EMBL" id="PGH16758.1"/>
    </source>
</evidence>
<dbReference type="AlphaFoldDB" id="A0A2B7Y761"/>
<sequence length="400" mass="43956">MSSFLDLPALEPPEGVIPNFENPPNQNALALGVLTACCVVSTLCVLIRAYGRIYLLKKFQIEEVLVLIAYGNFAGCAYATLSLRVTPGYFVHQWNVYMRDLIPTLYDVFIFSVCYSILMPCLKVAILLEWCRVFVPKGMHLKSWFWWGCMAVIFLQVTGSIAIVIALNLQCKPHSAIWDITLQTPGACWSIVPLTIFSATLHVVCDLAIFLLPQHLIWSLHMPWQKRLGVSGICGLGALACVAAIFRFTVTIAYGTLEDATYNVGPLAFWAMTELTCGFFIVCVPCIPRILRATGIRGKIKSTMNGGTGGSASANVGANWTNRSNNINNLGHNTKIHLALAGGESGSMGTNSDKLSGDQVPLRNLHHSSESTEWLYHENHRIPNTSGNITRTTKVTVEYA</sequence>
<feature type="transmembrane region" description="Helical" evidence="6">
    <location>
        <begin position="28"/>
        <end position="51"/>
    </location>
</feature>
<dbReference type="STRING" id="1447883.A0A2B7Y761"/>
<keyword evidence="9" id="KW-1185">Reference proteome</keyword>
<evidence type="ECO:0000256" key="6">
    <source>
        <dbReference type="SAM" id="Phobius"/>
    </source>
</evidence>
<keyword evidence="3 6" id="KW-1133">Transmembrane helix</keyword>
<evidence type="ECO:0000256" key="4">
    <source>
        <dbReference type="ARBA" id="ARBA00023136"/>
    </source>
</evidence>
<evidence type="ECO:0000256" key="3">
    <source>
        <dbReference type="ARBA" id="ARBA00022989"/>
    </source>
</evidence>
<dbReference type="InterPro" id="IPR049326">
    <property type="entry name" value="Rhodopsin_dom_fungi"/>
</dbReference>
<feature type="transmembrane region" description="Helical" evidence="6">
    <location>
        <begin position="189"/>
        <end position="212"/>
    </location>
</feature>
<proteinExistence type="inferred from homology"/>
<dbReference type="Pfam" id="PF20684">
    <property type="entry name" value="Fung_rhodopsin"/>
    <property type="match status" value="1"/>
</dbReference>
<evidence type="ECO:0000256" key="2">
    <source>
        <dbReference type="ARBA" id="ARBA00022692"/>
    </source>
</evidence>
<dbReference type="PANTHER" id="PTHR33048:SF47">
    <property type="entry name" value="INTEGRAL MEMBRANE PROTEIN-RELATED"/>
    <property type="match status" value="1"/>
</dbReference>
<accession>A0A2B7Y761</accession>
<comment type="subcellular location">
    <subcellularLocation>
        <location evidence="1">Membrane</location>
        <topology evidence="1">Multi-pass membrane protein</topology>
    </subcellularLocation>
</comment>
<organism evidence="8 9">
    <name type="scientific">Polytolypa hystricis (strain UAMH7299)</name>
    <dbReference type="NCBI Taxonomy" id="1447883"/>
    <lineage>
        <taxon>Eukaryota</taxon>
        <taxon>Fungi</taxon>
        <taxon>Dikarya</taxon>
        <taxon>Ascomycota</taxon>
        <taxon>Pezizomycotina</taxon>
        <taxon>Eurotiomycetes</taxon>
        <taxon>Eurotiomycetidae</taxon>
        <taxon>Onygenales</taxon>
        <taxon>Onygenales incertae sedis</taxon>
        <taxon>Polytolypa</taxon>
    </lineage>
</organism>
<feature type="transmembrane region" description="Helical" evidence="6">
    <location>
        <begin position="143"/>
        <end position="169"/>
    </location>
</feature>
<feature type="transmembrane region" description="Helical" evidence="6">
    <location>
        <begin position="233"/>
        <end position="255"/>
    </location>
</feature>
<dbReference type="InterPro" id="IPR052337">
    <property type="entry name" value="SAT4-like"/>
</dbReference>
<evidence type="ECO:0000313" key="9">
    <source>
        <dbReference type="Proteomes" id="UP000224634"/>
    </source>
</evidence>
<keyword evidence="2 6" id="KW-0812">Transmembrane</keyword>
<dbReference type="Proteomes" id="UP000224634">
    <property type="component" value="Unassembled WGS sequence"/>
</dbReference>